<keyword evidence="1" id="KW-0175">Coiled coil</keyword>
<dbReference type="Proteomes" id="UP000799118">
    <property type="component" value="Unassembled WGS sequence"/>
</dbReference>
<sequence>MTCVIPIFAPEHRIKSVTIFKSTNLAEVVRTFDVELKPGQTKIEITGLPSALQPESVRVTGLGSGSGSPLRLFDVVCTISSKDTASIAGSGSNYASMSTQNFLANIPTSMDSAERIRLLKSHLTMLESKKRVREHESDLLVSYAKTLNGEHINPEQMTAFLSTFVESGQKSLVAARELDETMVEVQRRIAVEQQQMEKKKGNARAVVDVVVGNGEKDKGDDRKVELKLTYIVANATWEPTYELHAQTSPSTGQPSSQVTLHYRASIVQSTGEDWTDSALTLSSGSSFGFGQVSTGMPALRNVKIKPLSVPTFVGQNRGGGFGNVPPQSNIFGNRPPNQGGIFGNPVQTSSAFGSTTKPASGFGAFGQPASFSFSGATTQSQSQPQQAQTSGLFGQPQQQQQAGGGLFGGGSLFGAQASGPFGQPAQQQQSGGGLFGGGSSFGAQASGPFGQPAQQQQAGSFRAPQRQSQAAPQSDLAEDFEEINISAAGTATGDVPLSQTLTVVTETSVAISYSVEGRVSIPSDGVKHQVGVAVLPFGGERKDTEKEQAGKRREEDVKIEYGVVPRVDNRVYLDCRIKNTSEYRLLPGSVSVIFDDTYVARTNIGLVNPNDTFTCTLGSDPTTSVTYTRSSRNVQSSVGSFTESFNTTTHTTTVTLLNRHTFDLKEVRVRDAVPMWTPVNESEKNRIGVVLKKPQGLADVKDGQVVSVKGVDDKERSNVKVVWEKEKAGMFSWKVGLPAGKKETLVLEWEVKAPVGYALAESFGN</sequence>
<organism evidence="5 6">
    <name type="scientific">Gymnopus androsaceus JB14</name>
    <dbReference type="NCBI Taxonomy" id="1447944"/>
    <lineage>
        <taxon>Eukaryota</taxon>
        <taxon>Fungi</taxon>
        <taxon>Dikarya</taxon>
        <taxon>Basidiomycota</taxon>
        <taxon>Agaricomycotina</taxon>
        <taxon>Agaricomycetes</taxon>
        <taxon>Agaricomycetidae</taxon>
        <taxon>Agaricales</taxon>
        <taxon>Marasmiineae</taxon>
        <taxon>Omphalotaceae</taxon>
        <taxon>Gymnopus</taxon>
    </lineage>
</organism>
<dbReference type="InterPro" id="IPR037291">
    <property type="entry name" value="DUF4139"/>
</dbReference>
<protein>
    <recommendedName>
        <fullName evidence="7">DUF4139 domain-containing protein</fullName>
    </recommendedName>
</protein>
<evidence type="ECO:0000256" key="2">
    <source>
        <dbReference type="SAM" id="MobiDB-lite"/>
    </source>
</evidence>
<feature type="compositionally biased region" description="Gly residues" evidence="2">
    <location>
        <begin position="402"/>
        <end position="412"/>
    </location>
</feature>
<evidence type="ECO:0000259" key="4">
    <source>
        <dbReference type="Pfam" id="PF13600"/>
    </source>
</evidence>
<evidence type="ECO:0000256" key="1">
    <source>
        <dbReference type="SAM" id="Coils"/>
    </source>
</evidence>
<feature type="compositionally biased region" description="Low complexity" evidence="2">
    <location>
        <begin position="376"/>
        <end position="401"/>
    </location>
</feature>
<feature type="region of interest" description="Disordered" evidence="2">
    <location>
        <begin position="373"/>
        <end position="476"/>
    </location>
</feature>
<dbReference type="OrthoDB" id="10068793at2759"/>
<feature type="compositionally biased region" description="Low complexity" evidence="2">
    <location>
        <begin position="441"/>
        <end position="474"/>
    </location>
</feature>
<reference evidence="5" key="1">
    <citation type="journal article" date="2019" name="Environ. Microbiol.">
        <title>Fungal ecological strategies reflected in gene transcription - a case study of two litter decomposers.</title>
        <authorList>
            <person name="Barbi F."/>
            <person name="Kohler A."/>
            <person name="Barry K."/>
            <person name="Baskaran P."/>
            <person name="Daum C."/>
            <person name="Fauchery L."/>
            <person name="Ihrmark K."/>
            <person name="Kuo A."/>
            <person name="LaButti K."/>
            <person name="Lipzen A."/>
            <person name="Morin E."/>
            <person name="Grigoriev I.V."/>
            <person name="Henrissat B."/>
            <person name="Lindahl B."/>
            <person name="Martin F."/>
        </authorList>
    </citation>
    <scope>NUCLEOTIDE SEQUENCE</scope>
    <source>
        <strain evidence="5">JB14</strain>
    </source>
</reference>
<dbReference type="InterPro" id="IPR011935">
    <property type="entry name" value="CHP02231"/>
</dbReference>
<accession>A0A6A4H1R2</accession>
<name>A0A6A4H1R2_9AGAR</name>
<gene>
    <name evidence="5" type="ORF">BT96DRAFT_979772</name>
</gene>
<evidence type="ECO:0008006" key="7">
    <source>
        <dbReference type="Google" id="ProtNLM"/>
    </source>
</evidence>
<dbReference type="Pfam" id="PF13600">
    <property type="entry name" value="DUF4140"/>
    <property type="match status" value="1"/>
</dbReference>
<evidence type="ECO:0000313" key="6">
    <source>
        <dbReference type="Proteomes" id="UP000799118"/>
    </source>
</evidence>
<dbReference type="PANTHER" id="PTHR31005:SF8">
    <property type="entry name" value="DUF4139 DOMAIN-CONTAINING PROTEIN"/>
    <property type="match status" value="1"/>
</dbReference>
<proteinExistence type="predicted"/>
<dbReference type="PANTHER" id="PTHR31005">
    <property type="entry name" value="DUF4139 DOMAIN-CONTAINING PROTEIN"/>
    <property type="match status" value="1"/>
</dbReference>
<feature type="compositionally biased region" description="Polar residues" evidence="2">
    <location>
        <begin position="345"/>
        <end position="358"/>
    </location>
</feature>
<dbReference type="AlphaFoldDB" id="A0A6A4H1R2"/>
<dbReference type="Pfam" id="PF13598">
    <property type="entry name" value="DUF4139"/>
    <property type="match status" value="1"/>
</dbReference>
<feature type="domain" description="DUF4140" evidence="4">
    <location>
        <begin position="17"/>
        <end position="135"/>
    </location>
</feature>
<feature type="compositionally biased region" description="Low complexity" evidence="2">
    <location>
        <begin position="413"/>
        <end position="429"/>
    </location>
</feature>
<feature type="domain" description="DUF4139" evidence="3">
    <location>
        <begin position="226"/>
        <end position="754"/>
    </location>
</feature>
<keyword evidence="6" id="KW-1185">Reference proteome</keyword>
<dbReference type="InterPro" id="IPR025554">
    <property type="entry name" value="DUF4140"/>
</dbReference>
<feature type="compositionally biased region" description="Gly residues" evidence="2">
    <location>
        <begin position="430"/>
        <end position="440"/>
    </location>
</feature>
<feature type="coiled-coil region" evidence="1">
    <location>
        <begin position="175"/>
        <end position="202"/>
    </location>
</feature>
<evidence type="ECO:0000313" key="5">
    <source>
        <dbReference type="EMBL" id="KAE9391598.1"/>
    </source>
</evidence>
<evidence type="ECO:0000259" key="3">
    <source>
        <dbReference type="Pfam" id="PF13598"/>
    </source>
</evidence>
<feature type="region of interest" description="Disordered" evidence="2">
    <location>
        <begin position="318"/>
        <end position="359"/>
    </location>
</feature>
<dbReference type="EMBL" id="ML769618">
    <property type="protein sequence ID" value="KAE9391598.1"/>
    <property type="molecule type" value="Genomic_DNA"/>
</dbReference>